<keyword evidence="10" id="KW-1185">Reference proteome</keyword>
<dbReference type="Gene3D" id="2.130.10.10">
    <property type="entry name" value="YVTN repeat-like/Quinoprotein amine dehydrogenase"/>
    <property type="match status" value="1"/>
</dbReference>
<sequence length="338" mass="38242">MELLNKLDVEWTADTVECSRVNAELFAVGLYQLQDDESNPDPEAPKLRAGRIMLFNYDNDACDVHELSRVNDLPAITDMKWRQALNQLIATDAAGHVRLFALDDTLRQLEARDVFEVAEQQLALSLDLNDRVSVGSDLRVAVSDQLGCISELQFRPEGVERVYHQQAHDFPAWIVAYDYHHTDVLISGGDDCRMKIWDTRADTGRPSIVNKTHQMGVCSLHSNMHREHQLVSGSYDEYVRLWDLRSPRAPLSEVHVEGGIWRLKWHPHQADKLLSASMHSGFHVLEATAEGGLDIVGYLPTEGELAYGADWQYSPDSGLGMSCTFYNHELQWWQATVA</sequence>
<dbReference type="eggNOG" id="KOG0280">
    <property type="taxonomic scope" value="Eukaryota"/>
</dbReference>
<dbReference type="InterPro" id="IPR052415">
    <property type="entry name" value="Diphthine_MTase"/>
</dbReference>
<dbReference type="RefSeq" id="XP_001747414.1">
    <property type="nucleotide sequence ID" value="XM_001747362.1"/>
</dbReference>
<feature type="repeat" description="WD" evidence="8">
    <location>
        <begin position="210"/>
        <end position="252"/>
    </location>
</feature>
<evidence type="ECO:0000256" key="3">
    <source>
        <dbReference type="ARBA" id="ARBA00022737"/>
    </source>
</evidence>
<evidence type="ECO:0000313" key="9">
    <source>
        <dbReference type="EMBL" id="EDQ87881.1"/>
    </source>
</evidence>
<reference evidence="9 10" key="1">
    <citation type="journal article" date="2008" name="Nature">
        <title>The genome of the choanoflagellate Monosiga brevicollis and the origin of metazoans.</title>
        <authorList>
            <consortium name="JGI Sequencing"/>
            <person name="King N."/>
            <person name="Westbrook M.J."/>
            <person name="Young S.L."/>
            <person name="Kuo A."/>
            <person name="Abedin M."/>
            <person name="Chapman J."/>
            <person name="Fairclough S."/>
            <person name="Hellsten U."/>
            <person name="Isogai Y."/>
            <person name="Letunic I."/>
            <person name="Marr M."/>
            <person name="Pincus D."/>
            <person name="Putnam N."/>
            <person name="Rokas A."/>
            <person name="Wright K.J."/>
            <person name="Zuzow R."/>
            <person name="Dirks W."/>
            <person name="Good M."/>
            <person name="Goodstein D."/>
            <person name="Lemons D."/>
            <person name="Li W."/>
            <person name="Lyons J.B."/>
            <person name="Morris A."/>
            <person name="Nichols S."/>
            <person name="Richter D.J."/>
            <person name="Salamov A."/>
            <person name="Bork P."/>
            <person name="Lim W.A."/>
            <person name="Manning G."/>
            <person name="Miller W.T."/>
            <person name="McGinnis W."/>
            <person name="Shapiro H."/>
            <person name="Tjian R."/>
            <person name="Grigoriev I.V."/>
            <person name="Rokhsar D."/>
        </authorList>
    </citation>
    <scope>NUCLEOTIDE SEQUENCE [LARGE SCALE GENOMIC DNA]</scope>
    <source>
        <strain evidence="10">MX1 / ATCC 50154</strain>
    </source>
</reference>
<dbReference type="PROSITE" id="PS00678">
    <property type="entry name" value="WD_REPEATS_1"/>
    <property type="match status" value="2"/>
</dbReference>
<evidence type="ECO:0000256" key="6">
    <source>
        <dbReference type="ARBA" id="ARBA00039131"/>
    </source>
</evidence>
<dbReference type="FunCoup" id="A9V3X6">
    <property type="interactions" value="897"/>
</dbReference>
<dbReference type="SMART" id="SM00320">
    <property type="entry name" value="WD40"/>
    <property type="match status" value="4"/>
</dbReference>
<dbReference type="GO" id="GO:0005737">
    <property type="term" value="C:cytoplasm"/>
    <property type="evidence" value="ECO:0000318"/>
    <property type="project" value="GO_Central"/>
</dbReference>
<evidence type="ECO:0000256" key="2">
    <source>
        <dbReference type="ARBA" id="ARBA00022574"/>
    </source>
</evidence>
<dbReference type="GO" id="GO:0017183">
    <property type="term" value="P:protein histidyl modification to diphthamide"/>
    <property type="evidence" value="ECO:0000318"/>
    <property type="project" value="GO_Central"/>
</dbReference>
<evidence type="ECO:0000256" key="1">
    <source>
        <dbReference type="ARBA" id="ARBA00005156"/>
    </source>
</evidence>
<keyword evidence="3" id="KW-0677">Repeat</keyword>
<protein>
    <recommendedName>
        <fullName evidence="6">methylated diphthine methylhydrolase</fullName>
        <ecNumber evidence="6">3.1.1.97</ecNumber>
    </recommendedName>
</protein>
<dbReference type="EC" id="3.1.1.97" evidence="6"/>
<evidence type="ECO:0000256" key="5">
    <source>
        <dbReference type="ARBA" id="ARBA00038092"/>
    </source>
</evidence>
<keyword evidence="2 8" id="KW-0853">WD repeat</keyword>
<dbReference type="InterPro" id="IPR019775">
    <property type="entry name" value="WD40_repeat_CS"/>
</dbReference>
<keyword evidence="4" id="KW-0378">Hydrolase</keyword>
<dbReference type="PROSITE" id="PS50082">
    <property type="entry name" value="WD_REPEATS_2"/>
    <property type="match status" value="1"/>
</dbReference>
<dbReference type="InParanoid" id="A9V3X6"/>
<comment type="similarity">
    <text evidence="5">Belongs to the DPH7 family.</text>
</comment>
<dbReference type="GO" id="GO:0061685">
    <property type="term" value="F:diphthine methylesterase activity"/>
    <property type="evidence" value="ECO:0000318"/>
    <property type="project" value="GO_Central"/>
</dbReference>
<name>A9V3X6_MONBE</name>
<evidence type="ECO:0000256" key="7">
    <source>
        <dbReference type="ARBA" id="ARBA00047551"/>
    </source>
</evidence>
<dbReference type="PANTHER" id="PTHR46042:SF1">
    <property type="entry name" value="DIPHTHINE METHYLTRANSFERASE"/>
    <property type="match status" value="1"/>
</dbReference>
<dbReference type="SUPFAM" id="SSF50978">
    <property type="entry name" value="WD40 repeat-like"/>
    <property type="match status" value="1"/>
</dbReference>
<dbReference type="PANTHER" id="PTHR46042">
    <property type="entry name" value="DIPHTHINE METHYLTRANSFERASE"/>
    <property type="match status" value="1"/>
</dbReference>
<accession>A9V3X6</accession>
<dbReference type="STRING" id="81824.A9V3X6"/>
<dbReference type="InterPro" id="IPR036322">
    <property type="entry name" value="WD40_repeat_dom_sf"/>
</dbReference>
<dbReference type="AlphaFoldDB" id="A9V3X6"/>
<gene>
    <name evidence="9" type="ORF">MONBRDRAFT_26922</name>
</gene>
<evidence type="ECO:0000313" key="10">
    <source>
        <dbReference type="Proteomes" id="UP000001357"/>
    </source>
</evidence>
<dbReference type="InterPro" id="IPR015943">
    <property type="entry name" value="WD40/YVTN_repeat-like_dom_sf"/>
</dbReference>
<comment type="catalytic activity">
    <reaction evidence="7">
        <text>diphthine methyl ester-[translation elongation factor 2] + H2O = diphthine-[translation elongation factor 2] + methanol + H(+)</text>
        <dbReference type="Rhea" id="RHEA:42656"/>
        <dbReference type="Rhea" id="RHEA-COMP:10172"/>
        <dbReference type="Rhea" id="RHEA-COMP:10173"/>
        <dbReference type="ChEBI" id="CHEBI:15377"/>
        <dbReference type="ChEBI" id="CHEBI:15378"/>
        <dbReference type="ChEBI" id="CHEBI:17790"/>
        <dbReference type="ChEBI" id="CHEBI:79005"/>
        <dbReference type="ChEBI" id="CHEBI:82696"/>
        <dbReference type="EC" id="3.1.1.97"/>
    </reaction>
</comment>
<dbReference type="GeneID" id="5892681"/>
<evidence type="ECO:0000256" key="8">
    <source>
        <dbReference type="PROSITE-ProRule" id="PRU00221"/>
    </source>
</evidence>
<dbReference type="InterPro" id="IPR001680">
    <property type="entry name" value="WD40_rpt"/>
</dbReference>
<dbReference type="Proteomes" id="UP000001357">
    <property type="component" value="Unassembled WGS sequence"/>
</dbReference>
<dbReference type="EMBL" id="CH991557">
    <property type="protein sequence ID" value="EDQ87881.1"/>
    <property type="molecule type" value="Genomic_DNA"/>
</dbReference>
<comment type="pathway">
    <text evidence="1">Protein modification; peptidyl-diphthamide biosynthesis.</text>
</comment>
<organism evidence="9 10">
    <name type="scientific">Monosiga brevicollis</name>
    <name type="common">Choanoflagellate</name>
    <dbReference type="NCBI Taxonomy" id="81824"/>
    <lineage>
        <taxon>Eukaryota</taxon>
        <taxon>Choanoflagellata</taxon>
        <taxon>Craspedida</taxon>
        <taxon>Salpingoecidae</taxon>
        <taxon>Monosiga</taxon>
    </lineage>
</organism>
<evidence type="ECO:0000256" key="4">
    <source>
        <dbReference type="ARBA" id="ARBA00022801"/>
    </source>
</evidence>
<proteinExistence type="inferred from homology"/>
<dbReference type="KEGG" id="mbr:MONBRDRAFT_26922"/>
<dbReference type="Pfam" id="PF00400">
    <property type="entry name" value="WD40"/>
    <property type="match status" value="2"/>
</dbReference>
<dbReference type="OMA" id="KWEARSI"/>